<name>A0A1C2I4V2_ACITH</name>
<reference evidence="3 4" key="1">
    <citation type="journal article" date="2016" name="Int. J. Mol. Sci.">
        <title>Comparative genomics of the extreme acidophile Acidithiobacillus thiooxidans reveals intraspecific divergence and niche adaptation.</title>
        <authorList>
            <person name="Zhang X."/>
            <person name="Feng X."/>
            <person name="Tao J."/>
            <person name="Ma L."/>
            <person name="Xiao Y."/>
            <person name="Liang Y."/>
            <person name="Liu X."/>
            <person name="Yin H."/>
        </authorList>
    </citation>
    <scope>NUCLEOTIDE SEQUENCE [LARGE SCALE GENOMIC DNA]</scope>
    <source>
        <strain evidence="3 4">A02</strain>
        <strain evidence="2">DXS-W</strain>
    </source>
</reference>
<dbReference type="GO" id="GO:0016226">
    <property type="term" value="P:iron-sulfur cluster assembly"/>
    <property type="evidence" value="ECO:0007669"/>
    <property type="project" value="TreeGrafter"/>
</dbReference>
<dbReference type="InterPro" id="IPR027266">
    <property type="entry name" value="TrmE/GcvT-like"/>
</dbReference>
<dbReference type="Gene3D" id="3.30.1360.120">
    <property type="entry name" value="Probable tRNA modification gtpase trme, domain 1"/>
    <property type="match status" value="1"/>
</dbReference>
<sequence length="322" mass="34781">MSSAAIQFSLLSSELGLIHAYGAEAEKFLQGQFSNDLRSLTSAGQGQWSSYSTAKGRMIANFYVQRAGDHIWLSLSSSLVDVVAERLRKFRMMAKLDIENAEPDYAIMAIYGAGTGDLLTKALGCATPELENEGAARDDWLLTRLPWANLEIFQLIAPREKLADLTHLLTQSGGLEAPVAQWRLAAIQAGVAYISLDTTEKVIPQELNLEVLGGINFKKGCYPGQEIVARSHYLGKLKNQMYGVSAHQPLQAGDEIFAESMGEQSIGLVINAAESGSGQYAALAVLRAANAGEILRVGALDGAEVHVQKLPYTLPLDMPKEA</sequence>
<proteinExistence type="predicted"/>
<dbReference type="SUPFAM" id="SSF101790">
    <property type="entry name" value="Aminomethyltransferase beta-barrel domain"/>
    <property type="match status" value="1"/>
</dbReference>
<keyword evidence="5" id="KW-1185">Reference proteome</keyword>
<evidence type="ECO:0000313" key="2">
    <source>
        <dbReference type="EMBL" id="OCX67414.1"/>
    </source>
</evidence>
<dbReference type="OrthoDB" id="9796287at2"/>
<dbReference type="Proteomes" id="UP000094893">
    <property type="component" value="Unassembled WGS sequence"/>
</dbReference>
<dbReference type="EMBL" id="LWRY01000318">
    <property type="protein sequence ID" value="OCX67414.1"/>
    <property type="molecule type" value="Genomic_DNA"/>
</dbReference>
<dbReference type="eggNOG" id="COG0354">
    <property type="taxonomic scope" value="Bacteria"/>
</dbReference>
<dbReference type="EMBL" id="LWSA01000095">
    <property type="protein sequence ID" value="OCX73763.1"/>
    <property type="molecule type" value="Genomic_DNA"/>
</dbReference>
<dbReference type="RefSeq" id="WP_024893903.1">
    <property type="nucleotide sequence ID" value="NZ_JAVKVP010000003.1"/>
</dbReference>
<accession>A0A1C2I4V2</accession>
<protein>
    <submittedName>
        <fullName evidence="3">Folate-binding protein</fullName>
    </submittedName>
</protein>
<dbReference type="SUPFAM" id="SSF103025">
    <property type="entry name" value="Folate-binding domain"/>
    <property type="match status" value="1"/>
</dbReference>
<dbReference type="STRING" id="930.GCA_002079865_03087"/>
<dbReference type="PIRSF" id="PIRSF006487">
    <property type="entry name" value="GcvT"/>
    <property type="match status" value="1"/>
</dbReference>
<evidence type="ECO:0000313" key="4">
    <source>
        <dbReference type="Proteomes" id="UP000094893"/>
    </source>
</evidence>
<keyword evidence="1" id="KW-0809">Transit peptide</keyword>
<organism evidence="3 4">
    <name type="scientific">Acidithiobacillus thiooxidans</name>
    <name type="common">Thiobacillus thiooxidans</name>
    <dbReference type="NCBI Taxonomy" id="930"/>
    <lineage>
        <taxon>Bacteria</taxon>
        <taxon>Pseudomonadati</taxon>
        <taxon>Pseudomonadota</taxon>
        <taxon>Acidithiobacillia</taxon>
        <taxon>Acidithiobacillales</taxon>
        <taxon>Acidithiobacillaceae</taxon>
        <taxon>Acidithiobacillus</taxon>
    </lineage>
</organism>
<evidence type="ECO:0000313" key="5">
    <source>
        <dbReference type="Proteomes" id="UP000095008"/>
    </source>
</evidence>
<evidence type="ECO:0000313" key="3">
    <source>
        <dbReference type="EMBL" id="OCX73763.1"/>
    </source>
</evidence>
<dbReference type="InterPro" id="IPR045179">
    <property type="entry name" value="YgfZ/GcvT"/>
</dbReference>
<dbReference type="AlphaFoldDB" id="A0A1C2I4V2"/>
<dbReference type="PANTHER" id="PTHR22602:SF0">
    <property type="entry name" value="TRANSFERASE CAF17, MITOCHONDRIAL-RELATED"/>
    <property type="match status" value="1"/>
</dbReference>
<evidence type="ECO:0000256" key="1">
    <source>
        <dbReference type="ARBA" id="ARBA00022946"/>
    </source>
</evidence>
<comment type="caution">
    <text evidence="3">The sequence shown here is derived from an EMBL/GenBank/DDBJ whole genome shotgun (WGS) entry which is preliminary data.</text>
</comment>
<dbReference type="PANTHER" id="PTHR22602">
    <property type="entry name" value="TRANSFERASE CAF17, MITOCHONDRIAL-RELATED"/>
    <property type="match status" value="1"/>
</dbReference>
<dbReference type="InterPro" id="IPR029043">
    <property type="entry name" value="GcvT/YgfZ_C"/>
</dbReference>
<dbReference type="InterPro" id="IPR017703">
    <property type="entry name" value="YgfZ/GCV_T_CS"/>
</dbReference>
<gene>
    <name evidence="2" type="ORF">A6M23_20825</name>
    <name evidence="3" type="ORF">A6P07_07610</name>
</gene>
<dbReference type="NCBIfam" id="TIGR03317">
    <property type="entry name" value="ygfZ_signature"/>
    <property type="match status" value="1"/>
</dbReference>
<dbReference type="Proteomes" id="UP000095008">
    <property type="component" value="Unassembled WGS sequence"/>
</dbReference>